<dbReference type="Pfam" id="PF25435">
    <property type="entry name" value="PalB_C"/>
    <property type="match status" value="1"/>
</dbReference>
<feature type="compositionally biased region" description="Basic and acidic residues" evidence="7">
    <location>
        <begin position="411"/>
        <end position="427"/>
    </location>
</feature>
<dbReference type="InterPro" id="IPR022683">
    <property type="entry name" value="Calpain_III"/>
</dbReference>
<dbReference type="AlphaFoldDB" id="A0A420IP56"/>
<keyword evidence="2 6" id="KW-0645">Protease</keyword>
<reference evidence="9 10" key="1">
    <citation type="journal article" date="2018" name="BMC Genomics">
        <title>Comparative genome analyses reveal sequence features reflecting distinct modes of host-adaptation between dicot and monocot powdery mildew.</title>
        <authorList>
            <person name="Wu Y."/>
            <person name="Ma X."/>
            <person name="Pan Z."/>
            <person name="Kale S.D."/>
            <person name="Song Y."/>
            <person name="King H."/>
            <person name="Zhang Q."/>
            <person name="Presley C."/>
            <person name="Deng X."/>
            <person name="Wei C.I."/>
            <person name="Xiao S."/>
        </authorList>
    </citation>
    <scope>NUCLEOTIDE SEQUENCE [LARGE SCALE GENOMIC DNA]</scope>
    <source>
        <strain evidence="9">UMSG1</strain>
    </source>
</reference>
<dbReference type="PANTHER" id="PTHR46143:SF1">
    <property type="entry name" value="CALPAIN-7"/>
    <property type="match status" value="1"/>
</dbReference>
<feature type="region of interest" description="Disordered" evidence="7">
    <location>
        <begin position="405"/>
        <end position="435"/>
    </location>
</feature>
<dbReference type="InterPro" id="IPR001300">
    <property type="entry name" value="Peptidase_C2_calpain_cat"/>
</dbReference>
<dbReference type="InterPro" id="IPR038765">
    <property type="entry name" value="Papain-like_cys_pep_sf"/>
</dbReference>
<evidence type="ECO:0000259" key="8">
    <source>
        <dbReference type="PROSITE" id="PS50203"/>
    </source>
</evidence>
<dbReference type="EMBL" id="MCBS01022792">
    <property type="protein sequence ID" value="RKF76350.1"/>
    <property type="molecule type" value="Genomic_DNA"/>
</dbReference>
<organism evidence="9 10">
    <name type="scientific">Golovinomyces cichoracearum</name>
    <dbReference type="NCBI Taxonomy" id="62708"/>
    <lineage>
        <taxon>Eukaryota</taxon>
        <taxon>Fungi</taxon>
        <taxon>Dikarya</taxon>
        <taxon>Ascomycota</taxon>
        <taxon>Pezizomycotina</taxon>
        <taxon>Leotiomycetes</taxon>
        <taxon>Erysiphales</taxon>
        <taxon>Erysiphaceae</taxon>
        <taxon>Golovinomyces</taxon>
    </lineage>
</organism>
<dbReference type="PANTHER" id="PTHR46143">
    <property type="entry name" value="CALPAIN-7"/>
    <property type="match status" value="1"/>
</dbReference>
<feature type="active site" evidence="5 6">
    <location>
        <position position="396"/>
    </location>
</feature>
<dbReference type="SMART" id="SM00230">
    <property type="entry name" value="CysPc"/>
    <property type="match status" value="1"/>
</dbReference>
<accession>A0A420IP56</accession>
<dbReference type="Proteomes" id="UP000285326">
    <property type="component" value="Unassembled WGS sequence"/>
</dbReference>
<gene>
    <name evidence="9" type="ORF">GcM1_227006</name>
</gene>
<feature type="domain" description="Calpain catalytic" evidence="8">
    <location>
        <begin position="153"/>
        <end position="461"/>
    </location>
</feature>
<evidence type="ECO:0000256" key="2">
    <source>
        <dbReference type="ARBA" id="ARBA00022670"/>
    </source>
</evidence>
<dbReference type="SUPFAM" id="SSF49758">
    <property type="entry name" value="Calpain large subunit, middle domain (domain III)"/>
    <property type="match status" value="2"/>
</dbReference>
<dbReference type="SUPFAM" id="SSF54001">
    <property type="entry name" value="Cysteine proteinases"/>
    <property type="match status" value="1"/>
</dbReference>
<dbReference type="PRINTS" id="PR00704">
    <property type="entry name" value="CALPAIN"/>
</dbReference>
<evidence type="ECO:0000256" key="7">
    <source>
        <dbReference type="SAM" id="MobiDB-lite"/>
    </source>
</evidence>
<evidence type="ECO:0000256" key="4">
    <source>
        <dbReference type="ARBA" id="ARBA00022807"/>
    </source>
</evidence>
<dbReference type="Pfam" id="PF00648">
    <property type="entry name" value="Peptidase_C2"/>
    <property type="match status" value="1"/>
</dbReference>
<dbReference type="GO" id="GO:0004198">
    <property type="term" value="F:calcium-dependent cysteine-type endopeptidase activity"/>
    <property type="evidence" value="ECO:0007669"/>
    <property type="project" value="InterPro"/>
</dbReference>
<dbReference type="InterPro" id="IPR022684">
    <property type="entry name" value="Calpain_cysteine_protease"/>
</dbReference>
<evidence type="ECO:0000256" key="6">
    <source>
        <dbReference type="PROSITE-ProRule" id="PRU00239"/>
    </source>
</evidence>
<dbReference type="InterPro" id="IPR051297">
    <property type="entry name" value="PalB/RIM13"/>
</dbReference>
<sequence>MSRDAQHPLSMETQAQAAESLIDLASTKEDSLRNAIRATELYMRAAGLAKLQSDKVRLRAKCQSLLSKAEQIKSTIEWNPVINESSLPQLKPPISSREISPQERRILLESSRLNGNLFPFWTSEPDDTVFENLKEGETLYTYSILMSFSPMCPKIYSEPTYLSLSEKQRSIFGGWKRPLEHEDVSHNDDLIMSSHNEIDLVQDVSTDCSVVASLCAVVSQVSNGHTQLLASVFYPHNKSTMSPKISKSGKYIFRLQFNGCFRKVTIDDRLPKSKNSRSLHTVDRNNGRLIWPALLEKAYLKLYGGYDFPGSNSGTDLWIILGWIPEQVFLQSEFFETDQFWTRIYKAFGYGDVLITLGTGQLTHSEEVEFSLVGKHDYAVLDLKEINSKRLLLIKNPWSNGMVWQGTSRTSPERPNHVSEEHNDDSKGTLPESSKQTTGKFWMDIESVTLHFEHIYLSWNPGLFRHRQDHHLNWVIPKVQNSGSFIHNPQYSLKSKNKETVWVLLSRHSSTDEQDINKSLHNERKPSFVPATLGYISLYVHETSGHRVYLSDDAIHRGAFVDSPQTLARIDVSPSKVYTVVIAQHGLSLPKYSFTLSYFSRYPLVINEAADEIAHNSCHSGVWNIRTAGGNINSSSYLKNPQYSISILSTADIILFLEAHQQDLAIHVCMVWAGGERVTTITSKDVVGGSGQYRRGYAMASLKNITAGKYTIVCSTFEPGKAGDFTLHVGSSTPCDIMPISSETAGRLSYNLEPFFFPESFKKMSAPLKIIRLTKLKIVARCEKIDKNVIYNAQSLLKLSVQLGNGPNRTILGVSGDNEFNDASTDIRLKDIDLSPEMNDRAGLWVVVERYNVGQSLNRINVEILSDSAVIMGSWCTGDG</sequence>
<protein>
    <submittedName>
        <fullName evidence="9">Calpain-like protease palB/RIM13</fullName>
    </submittedName>
</protein>
<dbReference type="Gene3D" id="2.60.120.380">
    <property type="match status" value="1"/>
</dbReference>
<feature type="active site" evidence="5 6">
    <location>
        <position position="376"/>
    </location>
</feature>
<comment type="caution">
    <text evidence="9">The sequence shown here is derived from an EMBL/GenBank/DDBJ whole genome shotgun (WGS) entry which is preliminary data.</text>
</comment>
<name>A0A420IP56_9PEZI</name>
<dbReference type="GO" id="GO:0006508">
    <property type="term" value="P:proteolysis"/>
    <property type="evidence" value="ECO:0007669"/>
    <property type="project" value="UniProtKB-KW"/>
</dbReference>
<dbReference type="SMART" id="SM00720">
    <property type="entry name" value="calpain_III"/>
    <property type="match status" value="1"/>
</dbReference>
<proteinExistence type="inferred from homology"/>
<evidence type="ECO:0000256" key="5">
    <source>
        <dbReference type="PIRSR" id="PIRSR622684-1"/>
    </source>
</evidence>
<dbReference type="InterPro" id="IPR036213">
    <property type="entry name" value="Calpain_III_sf"/>
</dbReference>
<evidence type="ECO:0000256" key="1">
    <source>
        <dbReference type="ARBA" id="ARBA00010193"/>
    </source>
</evidence>
<comment type="similarity">
    <text evidence="1">Belongs to the peptidase C2 family. PalB/RIM13 subfamily.</text>
</comment>
<dbReference type="Gene3D" id="3.90.70.10">
    <property type="entry name" value="Cysteine proteinases"/>
    <property type="match status" value="1"/>
</dbReference>
<evidence type="ECO:0000256" key="3">
    <source>
        <dbReference type="ARBA" id="ARBA00022801"/>
    </source>
</evidence>
<evidence type="ECO:0000313" key="9">
    <source>
        <dbReference type="EMBL" id="RKF76350.1"/>
    </source>
</evidence>
<keyword evidence="4 6" id="KW-0788">Thiol protease</keyword>
<feature type="active site" evidence="5 6">
    <location>
        <position position="208"/>
    </location>
</feature>
<keyword evidence="3 6" id="KW-0378">Hydrolase</keyword>
<dbReference type="PROSITE" id="PS50203">
    <property type="entry name" value="CALPAIN_CAT"/>
    <property type="match status" value="1"/>
</dbReference>
<evidence type="ECO:0000313" key="10">
    <source>
        <dbReference type="Proteomes" id="UP000285326"/>
    </source>
</evidence>
<dbReference type="CDD" id="cd00044">
    <property type="entry name" value="CysPc"/>
    <property type="match status" value="1"/>
</dbReference>